<proteinExistence type="predicted"/>
<sequence length="74" mass="8713">MRETCYHCLHADFKAEANGTMRGFARCTKAKTAEDKASYYFGGYKCDKGEFNPATADTMEKRREKFEEWRNKRK</sequence>
<dbReference type="Proteomes" id="UP000626795">
    <property type="component" value="Unassembled WGS sequence"/>
</dbReference>
<comment type="caution">
    <text evidence="1">The sequence shown here is derived from an EMBL/GenBank/DDBJ whole genome shotgun (WGS) entry which is preliminary data.</text>
</comment>
<evidence type="ECO:0000313" key="2">
    <source>
        <dbReference type="Proteomes" id="UP000626795"/>
    </source>
</evidence>
<gene>
    <name evidence="1" type="ORF">ONOEEDHL_01146</name>
</gene>
<reference evidence="1" key="1">
    <citation type="submission" date="2019-05" db="EMBL/GenBank/DDBJ databases">
        <authorList>
            <person name="Hibberd M."/>
        </authorList>
    </citation>
    <scope>NUCLEOTIDE SEQUENCE</scope>
    <source>
        <strain evidence="1">Neisseria_subflava_BgEED23</strain>
    </source>
</reference>
<dbReference type="EMBL" id="CABFLZ010000049">
    <property type="protein sequence ID" value="VTY10096.1"/>
    <property type="molecule type" value="Genomic_DNA"/>
</dbReference>
<dbReference type="AlphaFoldDB" id="A0A9X9SNN0"/>
<accession>A0A9X9SNN0</accession>
<keyword evidence="2" id="KW-1185">Reference proteome</keyword>
<organism evidence="1 2">
    <name type="scientific">Neisseria subflava</name>
    <dbReference type="NCBI Taxonomy" id="28449"/>
    <lineage>
        <taxon>Bacteria</taxon>
        <taxon>Pseudomonadati</taxon>
        <taxon>Pseudomonadota</taxon>
        <taxon>Betaproteobacteria</taxon>
        <taxon>Neisseriales</taxon>
        <taxon>Neisseriaceae</taxon>
        <taxon>Neisseria</taxon>
    </lineage>
</organism>
<dbReference type="RefSeq" id="WP_204788851.1">
    <property type="nucleotide sequence ID" value="NZ_CABFLZ010000049.1"/>
</dbReference>
<evidence type="ECO:0000313" key="1">
    <source>
        <dbReference type="EMBL" id="VTY10096.1"/>
    </source>
</evidence>
<name>A0A9X9SNN0_NEISU</name>
<protein>
    <submittedName>
        <fullName evidence="1">Uncharacterized protein</fullName>
    </submittedName>
</protein>